<evidence type="ECO:0000256" key="8">
    <source>
        <dbReference type="ARBA" id="ARBA00023224"/>
    </source>
</evidence>
<evidence type="ECO:0000256" key="2">
    <source>
        <dbReference type="ARBA" id="ARBA00022475"/>
    </source>
</evidence>
<evidence type="ECO:0000256" key="10">
    <source>
        <dbReference type="SAM" id="Phobius"/>
    </source>
</evidence>
<keyword evidence="5 9" id="KW-0297">G-protein coupled receptor</keyword>
<keyword evidence="8 9" id="KW-0807">Transducer</keyword>
<dbReference type="Gene3D" id="1.20.1070.10">
    <property type="entry name" value="Rhodopsin 7-helix transmembrane proteins"/>
    <property type="match status" value="1"/>
</dbReference>
<evidence type="ECO:0000256" key="9">
    <source>
        <dbReference type="RuleBase" id="RU000688"/>
    </source>
</evidence>
<keyword evidence="7 9" id="KW-0675">Receptor</keyword>
<feature type="transmembrane region" description="Helical" evidence="10">
    <location>
        <begin position="31"/>
        <end position="54"/>
    </location>
</feature>
<dbReference type="CDD" id="cd00637">
    <property type="entry name" value="7tm_classA_rhodopsin-like"/>
    <property type="match status" value="1"/>
</dbReference>
<dbReference type="GO" id="GO:0005886">
    <property type="term" value="C:plasma membrane"/>
    <property type="evidence" value="ECO:0007669"/>
    <property type="project" value="UniProtKB-SubCell"/>
</dbReference>
<feature type="domain" description="G-protein coupled receptors family 1 profile" evidence="11">
    <location>
        <begin position="11"/>
        <end position="198"/>
    </location>
</feature>
<name>R7VEU2_CAPTE</name>
<evidence type="ECO:0000313" key="13">
    <source>
        <dbReference type="EnsemblMetazoa" id="CapteP66165"/>
    </source>
</evidence>
<dbReference type="GO" id="GO:0004930">
    <property type="term" value="F:G protein-coupled receptor activity"/>
    <property type="evidence" value="ECO:0007669"/>
    <property type="project" value="UniProtKB-KW"/>
</dbReference>
<reference evidence="12 14" key="2">
    <citation type="journal article" date="2013" name="Nature">
        <title>Insights into bilaterian evolution from three spiralian genomes.</title>
        <authorList>
            <person name="Simakov O."/>
            <person name="Marletaz F."/>
            <person name="Cho S.J."/>
            <person name="Edsinger-Gonzales E."/>
            <person name="Havlak P."/>
            <person name="Hellsten U."/>
            <person name="Kuo D.H."/>
            <person name="Larsson T."/>
            <person name="Lv J."/>
            <person name="Arendt D."/>
            <person name="Savage R."/>
            <person name="Osoegawa K."/>
            <person name="de Jong P."/>
            <person name="Grimwood J."/>
            <person name="Chapman J.A."/>
            <person name="Shapiro H."/>
            <person name="Aerts A."/>
            <person name="Otillar R.P."/>
            <person name="Terry A.Y."/>
            <person name="Boore J.L."/>
            <person name="Grigoriev I.V."/>
            <person name="Lindberg D.R."/>
            <person name="Seaver E.C."/>
            <person name="Weisblat D.A."/>
            <person name="Putnam N.H."/>
            <person name="Rokhsar D.S."/>
        </authorList>
    </citation>
    <scope>NUCLEOTIDE SEQUENCE</scope>
    <source>
        <strain evidence="12 14">I ESC-2004</strain>
    </source>
</reference>
<evidence type="ECO:0000256" key="3">
    <source>
        <dbReference type="ARBA" id="ARBA00022692"/>
    </source>
</evidence>
<dbReference type="OMA" id="FMAMSIS"/>
<keyword evidence="14" id="KW-1185">Reference proteome</keyword>
<feature type="non-terminal residue" evidence="12">
    <location>
        <position position="1"/>
    </location>
</feature>
<dbReference type="PRINTS" id="PR00237">
    <property type="entry name" value="GPCRRHODOPSN"/>
</dbReference>
<dbReference type="PANTHER" id="PTHR22752">
    <property type="entry name" value="G PROTEIN-COUPLED RECEPTOR"/>
    <property type="match status" value="1"/>
</dbReference>
<keyword evidence="6 10" id="KW-0472">Membrane</keyword>
<gene>
    <name evidence="12" type="ORF">CAPTEDRAFT_66165</name>
</gene>
<dbReference type="EMBL" id="AMQN01017052">
    <property type="status" value="NOT_ANNOTATED_CDS"/>
    <property type="molecule type" value="Genomic_DNA"/>
</dbReference>
<evidence type="ECO:0000256" key="6">
    <source>
        <dbReference type="ARBA" id="ARBA00023136"/>
    </source>
</evidence>
<dbReference type="InterPro" id="IPR000276">
    <property type="entry name" value="GPCR_Rhodpsn"/>
</dbReference>
<dbReference type="SUPFAM" id="SSF81321">
    <property type="entry name" value="Family A G protein-coupled receptor-like"/>
    <property type="match status" value="1"/>
</dbReference>
<sequence length="198" mass="22323">VAVVTALAVTGNCIMLSAVWRTPHLRTLTSVFTINLALSDLGVAVIVLPVWMASLVHDSRSQVPAFTFDLCQCVAFVTVLLILVSVATLSGISLDRYLCICHPLQYPRRVTSRRVNAALFYIWLQSSILASLPLWGWGQYAWRPMSVPICAPAWRRNVGYSWLMLLLGMTLPFVLMLFSYVRIVQEARRQSKRIQQIQ</sequence>
<dbReference type="PANTHER" id="PTHR22752:SF14">
    <property type="entry name" value="G-PROTEIN COUPLED RECEPTORS FAMILY 1 PROFILE DOMAIN-CONTAINING PROTEIN"/>
    <property type="match status" value="1"/>
</dbReference>
<evidence type="ECO:0000256" key="1">
    <source>
        <dbReference type="ARBA" id="ARBA00004651"/>
    </source>
</evidence>
<feature type="transmembrane region" description="Helical" evidence="10">
    <location>
        <begin position="158"/>
        <end position="183"/>
    </location>
</feature>
<reference evidence="14" key="1">
    <citation type="submission" date="2012-12" db="EMBL/GenBank/DDBJ databases">
        <authorList>
            <person name="Hellsten U."/>
            <person name="Grimwood J."/>
            <person name="Chapman J.A."/>
            <person name="Shapiro H."/>
            <person name="Aerts A."/>
            <person name="Otillar R.P."/>
            <person name="Terry A.Y."/>
            <person name="Boore J.L."/>
            <person name="Simakov O."/>
            <person name="Marletaz F."/>
            <person name="Cho S.-J."/>
            <person name="Edsinger-Gonzales E."/>
            <person name="Havlak P."/>
            <person name="Kuo D.-H."/>
            <person name="Larsson T."/>
            <person name="Lv J."/>
            <person name="Arendt D."/>
            <person name="Savage R."/>
            <person name="Osoegawa K."/>
            <person name="de Jong P."/>
            <person name="Lindberg D.R."/>
            <person name="Seaver E.C."/>
            <person name="Weisblat D.A."/>
            <person name="Putnam N.H."/>
            <person name="Grigoriev I.V."/>
            <person name="Rokhsar D.S."/>
        </authorList>
    </citation>
    <scope>NUCLEOTIDE SEQUENCE</scope>
    <source>
        <strain evidence="14">I ESC-2004</strain>
    </source>
</reference>
<feature type="transmembrane region" description="Helical" evidence="10">
    <location>
        <begin position="115"/>
        <end position="138"/>
    </location>
</feature>
<feature type="non-terminal residue" evidence="12">
    <location>
        <position position="198"/>
    </location>
</feature>
<dbReference type="EMBL" id="KB292677">
    <property type="protein sequence ID" value="ELU17144.1"/>
    <property type="molecule type" value="Genomic_DNA"/>
</dbReference>
<evidence type="ECO:0000256" key="5">
    <source>
        <dbReference type="ARBA" id="ARBA00023040"/>
    </source>
</evidence>
<dbReference type="OrthoDB" id="5951059at2759"/>
<dbReference type="HOGENOM" id="CLU_009579_3_3_1"/>
<evidence type="ECO:0000313" key="14">
    <source>
        <dbReference type="Proteomes" id="UP000014760"/>
    </source>
</evidence>
<dbReference type="STRING" id="283909.R7VEU2"/>
<feature type="transmembrane region" description="Helical" evidence="10">
    <location>
        <begin position="74"/>
        <end position="94"/>
    </location>
</feature>
<dbReference type="AlphaFoldDB" id="R7VEU2"/>
<evidence type="ECO:0000256" key="4">
    <source>
        <dbReference type="ARBA" id="ARBA00022989"/>
    </source>
</evidence>
<protein>
    <recommendedName>
        <fullName evidence="11">G-protein coupled receptors family 1 profile domain-containing protein</fullName>
    </recommendedName>
</protein>
<reference evidence="13" key="3">
    <citation type="submission" date="2015-06" db="UniProtKB">
        <authorList>
            <consortium name="EnsemblMetazoa"/>
        </authorList>
    </citation>
    <scope>IDENTIFICATION</scope>
</reference>
<keyword evidence="3 9" id="KW-0812">Transmembrane</keyword>
<dbReference type="Pfam" id="PF00001">
    <property type="entry name" value="7tm_1"/>
    <property type="match status" value="1"/>
</dbReference>
<evidence type="ECO:0000259" key="11">
    <source>
        <dbReference type="PROSITE" id="PS50262"/>
    </source>
</evidence>
<dbReference type="Proteomes" id="UP000014760">
    <property type="component" value="Unassembled WGS sequence"/>
</dbReference>
<organism evidence="12">
    <name type="scientific">Capitella teleta</name>
    <name type="common">Polychaete worm</name>
    <dbReference type="NCBI Taxonomy" id="283909"/>
    <lineage>
        <taxon>Eukaryota</taxon>
        <taxon>Metazoa</taxon>
        <taxon>Spiralia</taxon>
        <taxon>Lophotrochozoa</taxon>
        <taxon>Annelida</taxon>
        <taxon>Polychaeta</taxon>
        <taxon>Sedentaria</taxon>
        <taxon>Scolecida</taxon>
        <taxon>Capitellidae</taxon>
        <taxon>Capitella</taxon>
    </lineage>
</organism>
<dbReference type="PROSITE" id="PS50262">
    <property type="entry name" value="G_PROTEIN_RECEP_F1_2"/>
    <property type="match status" value="1"/>
</dbReference>
<proteinExistence type="inferred from homology"/>
<dbReference type="InterPro" id="IPR017452">
    <property type="entry name" value="GPCR_Rhodpsn_7TM"/>
</dbReference>
<dbReference type="EnsemblMetazoa" id="CapteT66165">
    <property type="protein sequence ID" value="CapteP66165"/>
    <property type="gene ID" value="CapteG66165"/>
</dbReference>
<comment type="similarity">
    <text evidence="9">Belongs to the G-protein coupled receptor 1 family.</text>
</comment>
<keyword evidence="4 10" id="KW-1133">Transmembrane helix</keyword>
<keyword evidence="2" id="KW-1003">Cell membrane</keyword>
<dbReference type="PROSITE" id="PS00237">
    <property type="entry name" value="G_PROTEIN_RECEP_F1_1"/>
    <property type="match status" value="1"/>
</dbReference>
<accession>R7VEU2</accession>
<evidence type="ECO:0000313" key="12">
    <source>
        <dbReference type="EMBL" id="ELU17144.1"/>
    </source>
</evidence>
<evidence type="ECO:0000256" key="7">
    <source>
        <dbReference type="ARBA" id="ARBA00023170"/>
    </source>
</evidence>
<comment type="subcellular location">
    <subcellularLocation>
        <location evidence="1">Cell membrane</location>
        <topology evidence="1">Multi-pass membrane protein</topology>
    </subcellularLocation>
</comment>